<evidence type="ECO:0000256" key="10">
    <source>
        <dbReference type="PROSITE-ProRule" id="PRU00182"/>
    </source>
</evidence>
<organism evidence="13 14">
    <name type="scientific">Candidatus Magasanikbacteria bacterium CG_4_10_14_0_2_um_filter_41_10</name>
    <dbReference type="NCBI Taxonomy" id="1974638"/>
    <lineage>
        <taxon>Bacteria</taxon>
        <taxon>Candidatus Magasanikiibacteriota</taxon>
    </lineage>
</organism>
<dbReference type="Proteomes" id="UP000228750">
    <property type="component" value="Unassembled WGS sequence"/>
</dbReference>
<evidence type="ECO:0000256" key="3">
    <source>
        <dbReference type="ARBA" id="ARBA00022741"/>
    </source>
</evidence>
<evidence type="ECO:0000256" key="8">
    <source>
        <dbReference type="ARBA" id="ARBA00048248"/>
    </source>
</evidence>
<dbReference type="GO" id="GO:0006437">
    <property type="term" value="P:tyrosyl-tRNA aminoacylation"/>
    <property type="evidence" value="ECO:0007669"/>
    <property type="project" value="UniProtKB-UniRule"/>
</dbReference>
<keyword evidence="4 11" id="KW-0067">ATP-binding</keyword>
<feature type="domain" description="Tyrosine--tRNA ligase SYY-like C-terminal" evidence="12">
    <location>
        <begin position="322"/>
        <end position="382"/>
    </location>
</feature>
<dbReference type="InterPro" id="IPR002305">
    <property type="entry name" value="aa-tRNA-synth_Ic"/>
</dbReference>
<comment type="catalytic activity">
    <reaction evidence="8">
        <text>tRNA(Tyr) + L-tyrosine + ATP = L-tyrosyl-tRNA(Tyr) + AMP + diphosphate + H(+)</text>
        <dbReference type="Rhea" id="RHEA:10220"/>
        <dbReference type="Rhea" id="RHEA-COMP:9706"/>
        <dbReference type="Rhea" id="RHEA-COMP:9707"/>
        <dbReference type="ChEBI" id="CHEBI:15378"/>
        <dbReference type="ChEBI" id="CHEBI:30616"/>
        <dbReference type="ChEBI" id="CHEBI:33019"/>
        <dbReference type="ChEBI" id="CHEBI:58315"/>
        <dbReference type="ChEBI" id="CHEBI:78442"/>
        <dbReference type="ChEBI" id="CHEBI:78536"/>
        <dbReference type="ChEBI" id="CHEBI:456215"/>
        <dbReference type="EC" id="6.1.1.1"/>
    </reaction>
</comment>
<dbReference type="Pfam" id="PF00579">
    <property type="entry name" value="tRNA-synt_1b"/>
    <property type="match status" value="1"/>
</dbReference>
<reference evidence="14" key="1">
    <citation type="submission" date="2017-09" db="EMBL/GenBank/DDBJ databases">
        <title>Depth-based differentiation of microbial function through sediment-hosted aquifers and enrichment of novel symbionts in the deep terrestrial subsurface.</title>
        <authorList>
            <person name="Probst A.J."/>
            <person name="Ladd B."/>
            <person name="Jarett J.K."/>
            <person name="Geller-Mcgrath D.E."/>
            <person name="Sieber C.M.K."/>
            <person name="Emerson J.B."/>
            <person name="Anantharaman K."/>
            <person name="Thomas B.C."/>
            <person name="Malmstrom R."/>
            <person name="Stieglmeier M."/>
            <person name="Klingl A."/>
            <person name="Woyke T."/>
            <person name="Ryan C.M."/>
            <person name="Banfield J.F."/>
        </authorList>
    </citation>
    <scope>NUCLEOTIDE SEQUENCE [LARGE SCALE GENOMIC DNA]</scope>
</reference>
<sequence>MAISTDRDKITELLTRGVEEIIDRKHLLERLESGKELRVKLGIDPTSPNLHLGRSIPLLKLRDFQELGHKVVFIVGDATGVIGDTSDKDSERPMLTREDVEKNLESYKEQVGKILDLEKTEFRHNSEWLNKLSYEEIGEHANVFSVSEFISRDNIRRRLEAGTRVSLREVLYPLMQGYDSVAIEADVELGGTDQRFNLLAGRTLQSHFGQEAQDIIMNPLVAGTDGRKMSSSWGNTVNLIDAPDDMFGKIMSVPDDLIIPYFTYMTRVPMSEVEEYTKAMKDGGNPRDYKMLLGKAIVSFYHSAEDAEKAEANFISTFSNKQVPDDMPELAPTSANIVDVLIEAGFATSKGDARRAIDGNGVRINDDVVSSYEMEVKAGDVVNKGKRHFVRIK</sequence>
<proteinExistence type="inferred from homology"/>
<evidence type="ECO:0000313" key="14">
    <source>
        <dbReference type="Proteomes" id="UP000228750"/>
    </source>
</evidence>
<dbReference type="CDD" id="cd00165">
    <property type="entry name" value="S4"/>
    <property type="match status" value="1"/>
</dbReference>
<evidence type="ECO:0000256" key="9">
    <source>
        <dbReference type="NCBIfam" id="TIGR00234"/>
    </source>
</evidence>
<dbReference type="EMBL" id="PFPJ01000048">
    <property type="protein sequence ID" value="PIZ93438.1"/>
    <property type="molecule type" value="Genomic_DNA"/>
</dbReference>
<dbReference type="SUPFAM" id="SSF52374">
    <property type="entry name" value="Nucleotidylyl transferase"/>
    <property type="match status" value="1"/>
</dbReference>
<keyword evidence="2 11" id="KW-0436">Ligase</keyword>
<dbReference type="GO" id="GO:0003723">
    <property type="term" value="F:RNA binding"/>
    <property type="evidence" value="ECO:0007669"/>
    <property type="project" value="UniProtKB-KW"/>
</dbReference>
<dbReference type="PROSITE" id="PS50889">
    <property type="entry name" value="S4"/>
    <property type="match status" value="1"/>
</dbReference>
<evidence type="ECO:0000256" key="2">
    <source>
        <dbReference type="ARBA" id="ARBA00022598"/>
    </source>
</evidence>
<keyword evidence="3 11" id="KW-0547">Nucleotide-binding</keyword>
<evidence type="ECO:0000256" key="4">
    <source>
        <dbReference type="ARBA" id="ARBA00022840"/>
    </source>
</evidence>
<dbReference type="Pfam" id="PF22421">
    <property type="entry name" value="SYY_C-terminal"/>
    <property type="match status" value="1"/>
</dbReference>
<protein>
    <recommendedName>
        <fullName evidence="1 9">Tyrosine--tRNA ligase</fullName>
        <ecNumber evidence="1 9">6.1.1.1</ecNumber>
    </recommendedName>
</protein>
<gene>
    <name evidence="13" type="ORF">COX82_02630</name>
</gene>
<evidence type="ECO:0000256" key="11">
    <source>
        <dbReference type="RuleBase" id="RU363036"/>
    </source>
</evidence>
<dbReference type="GO" id="GO:0004831">
    <property type="term" value="F:tyrosine-tRNA ligase activity"/>
    <property type="evidence" value="ECO:0007669"/>
    <property type="project" value="UniProtKB-UniRule"/>
</dbReference>
<accession>A0A2M7V4F4</accession>
<keyword evidence="7 11" id="KW-0030">Aminoacyl-tRNA synthetase</keyword>
<dbReference type="GO" id="GO:0005829">
    <property type="term" value="C:cytosol"/>
    <property type="evidence" value="ECO:0007669"/>
    <property type="project" value="TreeGrafter"/>
</dbReference>
<dbReference type="GO" id="GO:0005524">
    <property type="term" value="F:ATP binding"/>
    <property type="evidence" value="ECO:0007669"/>
    <property type="project" value="UniProtKB-KW"/>
</dbReference>
<dbReference type="InterPro" id="IPR054608">
    <property type="entry name" value="SYY-like_C"/>
</dbReference>
<keyword evidence="5 10" id="KW-0694">RNA-binding</keyword>
<dbReference type="Gene3D" id="3.40.50.620">
    <property type="entry name" value="HUPs"/>
    <property type="match status" value="1"/>
</dbReference>
<dbReference type="Gene3D" id="3.10.290.10">
    <property type="entry name" value="RNA-binding S4 domain"/>
    <property type="match status" value="1"/>
</dbReference>
<dbReference type="AlphaFoldDB" id="A0A2M7V4F4"/>
<dbReference type="PRINTS" id="PR01040">
    <property type="entry name" value="TRNASYNTHTYR"/>
</dbReference>
<evidence type="ECO:0000256" key="7">
    <source>
        <dbReference type="ARBA" id="ARBA00023146"/>
    </source>
</evidence>
<dbReference type="PANTHER" id="PTHR11766:SF1">
    <property type="entry name" value="TYROSINE--TRNA LIGASE"/>
    <property type="match status" value="1"/>
</dbReference>
<dbReference type="InterPro" id="IPR036986">
    <property type="entry name" value="S4_RNA-bd_sf"/>
</dbReference>
<evidence type="ECO:0000256" key="6">
    <source>
        <dbReference type="ARBA" id="ARBA00022917"/>
    </source>
</evidence>
<evidence type="ECO:0000256" key="5">
    <source>
        <dbReference type="ARBA" id="ARBA00022884"/>
    </source>
</evidence>
<comment type="similarity">
    <text evidence="11">Belongs to the class-I aminoacyl-tRNA synthetase family.</text>
</comment>
<evidence type="ECO:0000259" key="12">
    <source>
        <dbReference type="Pfam" id="PF22421"/>
    </source>
</evidence>
<name>A0A2M7V4F4_9BACT</name>
<dbReference type="InterPro" id="IPR024088">
    <property type="entry name" value="Tyr-tRNA-ligase_bac-type"/>
</dbReference>
<keyword evidence="6 11" id="KW-0648">Protein biosynthesis</keyword>
<dbReference type="SUPFAM" id="SSF55174">
    <property type="entry name" value="Alpha-L RNA-binding motif"/>
    <property type="match status" value="1"/>
</dbReference>
<dbReference type="NCBIfam" id="TIGR00234">
    <property type="entry name" value="tyrS"/>
    <property type="match status" value="1"/>
</dbReference>
<dbReference type="EC" id="6.1.1.1" evidence="1 9"/>
<evidence type="ECO:0000313" key="13">
    <source>
        <dbReference type="EMBL" id="PIZ93438.1"/>
    </source>
</evidence>
<evidence type="ECO:0000256" key="1">
    <source>
        <dbReference type="ARBA" id="ARBA00013160"/>
    </source>
</evidence>
<dbReference type="InterPro" id="IPR014729">
    <property type="entry name" value="Rossmann-like_a/b/a_fold"/>
</dbReference>
<dbReference type="CDD" id="cd00805">
    <property type="entry name" value="TyrRS_core"/>
    <property type="match status" value="1"/>
</dbReference>
<dbReference type="InterPro" id="IPR002307">
    <property type="entry name" value="Tyr-tRNA-ligase"/>
</dbReference>
<dbReference type="Gene3D" id="1.10.240.10">
    <property type="entry name" value="Tyrosyl-Transfer RNA Synthetase"/>
    <property type="match status" value="1"/>
</dbReference>
<dbReference type="PANTHER" id="PTHR11766">
    <property type="entry name" value="TYROSYL-TRNA SYNTHETASE"/>
    <property type="match status" value="1"/>
</dbReference>
<comment type="caution">
    <text evidence="13">The sequence shown here is derived from an EMBL/GenBank/DDBJ whole genome shotgun (WGS) entry which is preliminary data.</text>
</comment>